<dbReference type="Gene3D" id="1.20.144.10">
    <property type="entry name" value="Phosphatidic acid phosphatase type 2/haloperoxidase"/>
    <property type="match status" value="1"/>
</dbReference>
<dbReference type="Pfam" id="PF01569">
    <property type="entry name" value="PAP2"/>
    <property type="match status" value="1"/>
</dbReference>
<keyword evidence="6 7" id="KW-0472">Membrane</keyword>
<dbReference type="SUPFAM" id="SSF48317">
    <property type="entry name" value="Acid phosphatase/Vanadium-dependent haloperoxidase"/>
    <property type="match status" value="1"/>
</dbReference>
<feature type="transmembrane region" description="Helical" evidence="7">
    <location>
        <begin position="151"/>
        <end position="173"/>
    </location>
</feature>
<feature type="domain" description="Phosphatidic acid phosphatase type 2/haloperoxidase" evidence="8">
    <location>
        <begin position="55"/>
        <end position="166"/>
    </location>
</feature>
<feature type="transmembrane region" description="Helical" evidence="7">
    <location>
        <begin position="128"/>
        <end position="145"/>
    </location>
</feature>
<keyword evidence="5 7" id="KW-1133">Transmembrane helix</keyword>
<keyword evidence="10" id="KW-1185">Reference proteome</keyword>
<keyword evidence="4" id="KW-0378">Hydrolase</keyword>
<proteinExistence type="predicted"/>
<evidence type="ECO:0000256" key="5">
    <source>
        <dbReference type="ARBA" id="ARBA00022989"/>
    </source>
</evidence>
<comment type="subcellular location">
    <subcellularLocation>
        <location evidence="1">Cell membrane</location>
        <topology evidence="1">Multi-pass membrane protein</topology>
    </subcellularLocation>
</comment>
<evidence type="ECO:0000256" key="1">
    <source>
        <dbReference type="ARBA" id="ARBA00004651"/>
    </source>
</evidence>
<accession>A0ABM7IMW5</accession>
<dbReference type="SMART" id="SM00014">
    <property type="entry name" value="acidPPc"/>
    <property type="match status" value="1"/>
</dbReference>
<evidence type="ECO:0000256" key="4">
    <source>
        <dbReference type="ARBA" id="ARBA00022801"/>
    </source>
</evidence>
<keyword evidence="9" id="KW-0614">Plasmid</keyword>
<dbReference type="EMBL" id="AP022578">
    <property type="protein sequence ID" value="BBX88122.1"/>
    <property type="molecule type" value="Genomic_DNA"/>
</dbReference>
<keyword evidence="3 7" id="KW-0812">Transmembrane</keyword>
<reference evidence="9 10" key="1">
    <citation type="journal article" date="2019" name="Emerg. Microbes Infect.">
        <title>Comprehensive subspecies identification of 175 nontuberculous mycobacteria species based on 7547 genomic profiles.</title>
        <authorList>
            <person name="Matsumoto Y."/>
            <person name="Kinjo T."/>
            <person name="Motooka D."/>
            <person name="Nabeya D."/>
            <person name="Jung N."/>
            <person name="Uechi K."/>
            <person name="Horii T."/>
            <person name="Iida T."/>
            <person name="Fujita J."/>
            <person name="Nakamura S."/>
        </authorList>
    </citation>
    <scope>NUCLEOTIDE SEQUENCE [LARGE SCALE GENOMIC DNA]</scope>
    <source>
        <strain evidence="9 10">JCM 15296</strain>
        <plasmid evidence="9">pJCM15296</plasmid>
    </source>
</reference>
<dbReference type="InterPro" id="IPR000326">
    <property type="entry name" value="PAP2/HPO"/>
</dbReference>
<dbReference type="RefSeq" id="WP_061006720.1">
    <property type="nucleotide sequence ID" value="NZ_AP022578.1"/>
</dbReference>
<gene>
    <name evidence="9" type="ORF">MAUB_63230</name>
</gene>
<evidence type="ECO:0000256" key="2">
    <source>
        <dbReference type="ARBA" id="ARBA00022475"/>
    </source>
</evidence>
<evidence type="ECO:0000313" key="10">
    <source>
        <dbReference type="Proteomes" id="UP000465609"/>
    </source>
</evidence>
<protein>
    <submittedName>
        <fullName evidence="9">Phosphatase PAP2 family protein</fullName>
    </submittedName>
</protein>
<feature type="transmembrane region" description="Helical" evidence="7">
    <location>
        <begin position="28"/>
        <end position="47"/>
    </location>
</feature>
<geneLocation type="plasmid" evidence="9 10">
    <name>pJCM15296</name>
</geneLocation>
<evidence type="ECO:0000259" key="8">
    <source>
        <dbReference type="SMART" id="SM00014"/>
    </source>
</evidence>
<evidence type="ECO:0000256" key="3">
    <source>
        <dbReference type="ARBA" id="ARBA00022692"/>
    </source>
</evidence>
<keyword evidence="2" id="KW-1003">Cell membrane</keyword>
<dbReference type="Proteomes" id="UP000465609">
    <property type="component" value="Plasmid pJCM15296"/>
</dbReference>
<evidence type="ECO:0000313" key="9">
    <source>
        <dbReference type="EMBL" id="BBX88122.1"/>
    </source>
</evidence>
<organism evidence="9 10">
    <name type="scientific">Mycolicibacterium aubagnense</name>
    <dbReference type="NCBI Taxonomy" id="319707"/>
    <lineage>
        <taxon>Bacteria</taxon>
        <taxon>Bacillati</taxon>
        <taxon>Actinomycetota</taxon>
        <taxon>Actinomycetes</taxon>
        <taxon>Mycobacteriales</taxon>
        <taxon>Mycobacteriaceae</taxon>
        <taxon>Mycolicibacterium</taxon>
    </lineage>
</organism>
<dbReference type="PANTHER" id="PTHR14969:SF62">
    <property type="entry name" value="DECAPRENYLPHOSPHORYL-5-PHOSPHORIBOSE PHOSPHATASE RV3807C-RELATED"/>
    <property type="match status" value="1"/>
</dbReference>
<name>A0ABM7IMW5_9MYCO</name>
<sequence>MNLDTRIFYVINGFARNTPWLQPVVAGYANNGILVFAALMIAGWWVARKSSGPAAMAAALWTPLGVLAALVVYDPIALAVNETRPCNALHDIVVLHCNTDGGFPSVHTVIAAAVAAGMWLVNRYLGIITVLAAAFMAFARVYVGAHYPGDVLAGLTLGFAISLAGYALARPLLRRLIGHARRTWLRVLLTAQAAESGTTDPNPPRAHW</sequence>
<dbReference type="InterPro" id="IPR036938">
    <property type="entry name" value="PAP2/HPO_sf"/>
</dbReference>
<evidence type="ECO:0000256" key="6">
    <source>
        <dbReference type="ARBA" id="ARBA00023136"/>
    </source>
</evidence>
<dbReference type="PANTHER" id="PTHR14969">
    <property type="entry name" value="SPHINGOSINE-1-PHOSPHATE PHOSPHOHYDROLASE"/>
    <property type="match status" value="1"/>
</dbReference>
<evidence type="ECO:0000256" key="7">
    <source>
        <dbReference type="SAM" id="Phobius"/>
    </source>
</evidence>
<feature type="transmembrane region" description="Helical" evidence="7">
    <location>
        <begin position="54"/>
        <end position="73"/>
    </location>
</feature>